<keyword evidence="1" id="KW-0378">Hydrolase</keyword>
<comment type="caution">
    <text evidence="1">The sequence shown here is derived from an EMBL/GenBank/DDBJ whole genome shotgun (WGS) entry which is preliminary data.</text>
</comment>
<dbReference type="AlphaFoldDB" id="A0A553WBF7"/>
<protein>
    <submittedName>
        <fullName evidence="1">Metal-dependent hydrolase</fullName>
    </submittedName>
</protein>
<dbReference type="PANTHER" id="PTHR39456:SF1">
    <property type="entry name" value="METAL-DEPENDENT HYDROLASE"/>
    <property type="match status" value="1"/>
</dbReference>
<dbReference type="GO" id="GO:0016787">
    <property type="term" value="F:hydrolase activity"/>
    <property type="evidence" value="ECO:0007669"/>
    <property type="project" value="UniProtKB-KW"/>
</dbReference>
<dbReference type="PIRSF" id="PIRSF007580">
    <property type="entry name" value="UCP07580"/>
    <property type="match status" value="1"/>
</dbReference>
<accession>A0A553WBF7</accession>
<sequence length="308" mass="34656">MHETKTSGFNALSPEQRPDIVARSYRAPADAVSERHWVRQDPFATAFFNALSAVFPHGETFMIRSLLPWVDRVEEPLRSEVEAFIEQEAGHSREHVAMNKALIGAGYDIAPLDRKIRGFVSFFEDANDHVKLTATMCIEHFTAIIAAELLKNRNHLAGVDDKMLELWLWHAIEEVEHKGVAFDVWNHATRDWSAARRYLWRSFFMVAVTTSFFINRTLGQIELLRQDGFGFFTALKNILVSGFGKGGIGRNVLRPWASFFRPGYHPWDFDDRLLLAQGEADLASIAASRAGYGANGKKPVQAPLVAAA</sequence>
<proteinExistence type="predicted"/>
<organism evidence="1 2">
    <name type="scientific">Sphingorhabdus contaminans</name>
    <dbReference type="NCBI Taxonomy" id="1343899"/>
    <lineage>
        <taxon>Bacteria</taxon>
        <taxon>Pseudomonadati</taxon>
        <taxon>Pseudomonadota</taxon>
        <taxon>Alphaproteobacteria</taxon>
        <taxon>Sphingomonadales</taxon>
        <taxon>Sphingomonadaceae</taxon>
        <taxon>Sphingorhabdus</taxon>
    </lineage>
</organism>
<reference evidence="1 2" key="1">
    <citation type="submission" date="2019-07" db="EMBL/GenBank/DDBJ databases">
        <authorList>
            <person name="Park M."/>
        </authorList>
    </citation>
    <scope>NUCLEOTIDE SEQUENCE [LARGE SCALE GENOMIC DNA]</scope>
    <source>
        <strain evidence="1 2">KCTC32445</strain>
    </source>
</reference>
<name>A0A553WBF7_9SPHN</name>
<dbReference type="PANTHER" id="PTHR39456">
    <property type="entry name" value="METAL-DEPENDENT HYDROLASE"/>
    <property type="match status" value="1"/>
</dbReference>
<dbReference type="EMBL" id="VKKU01000002">
    <property type="protein sequence ID" value="TSB02025.1"/>
    <property type="molecule type" value="Genomic_DNA"/>
</dbReference>
<evidence type="ECO:0000313" key="1">
    <source>
        <dbReference type="EMBL" id="TSB02025.1"/>
    </source>
</evidence>
<keyword evidence="2" id="KW-1185">Reference proteome</keyword>
<gene>
    <name evidence="1" type="ORF">FOM92_12870</name>
</gene>
<evidence type="ECO:0000313" key="2">
    <source>
        <dbReference type="Proteomes" id="UP000320160"/>
    </source>
</evidence>
<dbReference type="OrthoDB" id="4760165at2"/>
<dbReference type="Proteomes" id="UP000320160">
    <property type="component" value="Unassembled WGS sequence"/>
</dbReference>
<dbReference type="InterPro" id="IPR016516">
    <property type="entry name" value="UCP07580"/>
</dbReference>
<dbReference type="Pfam" id="PF10118">
    <property type="entry name" value="Metal_hydrol"/>
    <property type="match status" value="1"/>
</dbReference>
<dbReference type="RefSeq" id="WP_143777245.1">
    <property type="nucleotide sequence ID" value="NZ_VKKU01000002.1"/>
</dbReference>